<reference evidence="3" key="1">
    <citation type="journal article" date="2011" name="Nature">
        <title>Genome sequence and analysis of the tuber crop potato.</title>
        <authorList>
            <consortium name="The Potato Genome Sequencing Consortium"/>
        </authorList>
    </citation>
    <scope>NUCLEOTIDE SEQUENCE [LARGE SCALE GENOMIC DNA]</scope>
    <source>
        <strain evidence="3">cv. DM1-3 516 R44</strain>
    </source>
</reference>
<evidence type="ECO:0000313" key="2">
    <source>
        <dbReference type="EnsemblPlants" id="PGSC0003DMT400093963"/>
    </source>
</evidence>
<dbReference type="Proteomes" id="UP000011115">
    <property type="component" value="Unassembled WGS sequence"/>
</dbReference>
<feature type="region of interest" description="Disordered" evidence="1">
    <location>
        <begin position="62"/>
        <end position="116"/>
    </location>
</feature>
<dbReference type="PaxDb" id="4113-PGSC0003DMT400093963"/>
<organism evidence="2 3">
    <name type="scientific">Solanum tuberosum</name>
    <name type="common">Potato</name>
    <dbReference type="NCBI Taxonomy" id="4113"/>
    <lineage>
        <taxon>Eukaryota</taxon>
        <taxon>Viridiplantae</taxon>
        <taxon>Streptophyta</taxon>
        <taxon>Embryophyta</taxon>
        <taxon>Tracheophyta</taxon>
        <taxon>Spermatophyta</taxon>
        <taxon>Magnoliopsida</taxon>
        <taxon>eudicotyledons</taxon>
        <taxon>Gunneridae</taxon>
        <taxon>Pentapetalae</taxon>
        <taxon>asterids</taxon>
        <taxon>lamiids</taxon>
        <taxon>Solanales</taxon>
        <taxon>Solanaceae</taxon>
        <taxon>Solanoideae</taxon>
        <taxon>Solaneae</taxon>
        <taxon>Solanum</taxon>
    </lineage>
</organism>
<evidence type="ECO:0000313" key="3">
    <source>
        <dbReference type="Proteomes" id="UP000011115"/>
    </source>
</evidence>
<feature type="compositionally biased region" description="Basic residues" evidence="1">
    <location>
        <begin position="96"/>
        <end position="108"/>
    </location>
</feature>
<name>M1DT32_SOLTU</name>
<evidence type="ECO:0008006" key="4">
    <source>
        <dbReference type="Google" id="ProtNLM"/>
    </source>
</evidence>
<proteinExistence type="predicted"/>
<reference evidence="2" key="2">
    <citation type="submission" date="2015-06" db="UniProtKB">
        <authorList>
            <consortium name="EnsemblPlants"/>
        </authorList>
    </citation>
    <scope>IDENTIFICATION</scope>
    <source>
        <strain evidence="2">DM1-3 516 R44</strain>
    </source>
</reference>
<feature type="compositionally biased region" description="Basic and acidic residues" evidence="1">
    <location>
        <begin position="62"/>
        <end position="95"/>
    </location>
</feature>
<dbReference type="EnsemblPlants" id="PGSC0003DMT400093963">
    <property type="protein sequence ID" value="PGSC0003DMT400093963"/>
    <property type="gene ID" value="PGSC0003DMG400043534"/>
</dbReference>
<dbReference type="Gramene" id="PGSC0003DMT400093963">
    <property type="protein sequence ID" value="PGSC0003DMT400093963"/>
    <property type="gene ID" value="PGSC0003DMG400043534"/>
</dbReference>
<dbReference type="AlphaFoldDB" id="M1DT32"/>
<evidence type="ECO:0000256" key="1">
    <source>
        <dbReference type="SAM" id="MobiDB-lite"/>
    </source>
</evidence>
<sequence length="138" mass="15392">MLAVEKRIIDEMWKELAILKDMMDGLEVHVQDQMQVVGSVSTDEVKTHYAEMQAQVAKLAEKPGELTKSKSDLRKHKAGESDVELHADLSKEEIRQHKKTRKASRKKAREKDALVQQQRDTVLAGAFGSGVLVPVSGS</sequence>
<protein>
    <recommendedName>
        <fullName evidence="4">Integrase core domain containing protein</fullName>
    </recommendedName>
</protein>
<keyword evidence="3" id="KW-1185">Reference proteome</keyword>
<accession>M1DT32</accession>
<dbReference type="HOGENOM" id="CLU_093319_1_0_1"/>
<dbReference type="InParanoid" id="M1DT32"/>